<sequence>MEEKSKVLIIGATGFLGFHLAQASCNFSHPTFALIRDSTSSSPTKLDKLRALSDAGVQFLKGSLDDEASLMEAVNQVDVVICAVSSKQALDQKLLIQIIKQNGSIKRFIPSEFGLDPDKVQISNMDYDFYARKAEIRRLVEAEGIPYTIISCNFFMSYLLPSLVQPGMKIPPRDKVTIFGDGNTKGVFVKVSDVADFTISALDDPRTLNKVVYLRPEGNVYSLNELVEIWECKIGKKLEKNYVSEEELLKKIEETPYPDNMELIFIYSAFIKGDQTYFDIEASSNGVDGSKLYPQLKHTTISEFLDTLLE</sequence>
<dbReference type="RefSeq" id="XP_022943553.1">
    <property type="nucleotide sequence ID" value="XM_023087785.1"/>
</dbReference>
<keyword evidence="1" id="KW-0521">NADP</keyword>
<feature type="domain" description="NmrA-like" evidence="3">
    <location>
        <begin position="3"/>
        <end position="305"/>
    </location>
</feature>
<dbReference type="InterPro" id="IPR045312">
    <property type="entry name" value="PCBER-like"/>
</dbReference>
<dbReference type="InterPro" id="IPR008030">
    <property type="entry name" value="NmrA-like"/>
</dbReference>
<evidence type="ECO:0000256" key="2">
    <source>
        <dbReference type="ARBA" id="ARBA00023002"/>
    </source>
</evidence>
<dbReference type="Gene3D" id="3.90.25.10">
    <property type="entry name" value="UDP-galactose 4-epimerase, domain 1"/>
    <property type="match status" value="1"/>
</dbReference>
<protein>
    <submittedName>
        <fullName evidence="5">Probable pinoresinol-lariciresinol reductase 3</fullName>
    </submittedName>
</protein>
<accession>A0A6J1FX45</accession>
<proteinExistence type="predicted"/>
<evidence type="ECO:0000313" key="5">
    <source>
        <dbReference type="RefSeq" id="XP_022943553.1"/>
    </source>
</evidence>
<gene>
    <name evidence="5" type="primary">LOC111448290</name>
</gene>
<dbReference type="GeneID" id="111448290"/>
<dbReference type="InterPro" id="IPR036291">
    <property type="entry name" value="NAD(P)-bd_dom_sf"/>
</dbReference>
<keyword evidence="2" id="KW-0560">Oxidoreductase</keyword>
<name>A0A6J1FX45_CUCMO</name>
<dbReference type="PANTHER" id="PTHR43349">
    <property type="entry name" value="PINORESINOL REDUCTASE-RELATED"/>
    <property type="match status" value="1"/>
</dbReference>
<evidence type="ECO:0000313" key="4">
    <source>
        <dbReference type="Proteomes" id="UP000504609"/>
    </source>
</evidence>
<dbReference type="CDD" id="cd05259">
    <property type="entry name" value="PCBER_SDR_a"/>
    <property type="match status" value="1"/>
</dbReference>
<dbReference type="PANTHER" id="PTHR43349:SF34">
    <property type="entry name" value="PINORESINOL-LARICIRESINOL REDUCTASE 3-RELATED"/>
    <property type="match status" value="1"/>
</dbReference>
<dbReference type="AlphaFoldDB" id="A0A6J1FX45"/>
<organism evidence="4 5">
    <name type="scientific">Cucurbita moschata</name>
    <name type="common">Winter crookneck squash</name>
    <name type="synonym">Cucurbita pepo var. moschata</name>
    <dbReference type="NCBI Taxonomy" id="3662"/>
    <lineage>
        <taxon>Eukaryota</taxon>
        <taxon>Viridiplantae</taxon>
        <taxon>Streptophyta</taxon>
        <taxon>Embryophyta</taxon>
        <taxon>Tracheophyta</taxon>
        <taxon>Spermatophyta</taxon>
        <taxon>Magnoliopsida</taxon>
        <taxon>eudicotyledons</taxon>
        <taxon>Gunneridae</taxon>
        <taxon>Pentapetalae</taxon>
        <taxon>rosids</taxon>
        <taxon>fabids</taxon>
        <taxon>Cucurbitales</taxon>
        <taxon>Cucurbitaceae</taxon>
        <taxon>Cucurbiteae</taxon>
        <taxon>Cucurbita</taxon>
    </lineage>
</organism>
<dbReference type="KEGG" id="cmos:111448290"/>
<evidence type="ECO:0000256" key="1">
    <source>
        <dbReference type="ARBA" id="ARBA00022857"/>
    </source>
</evidence>
<dbReference type="SUPFAM" id="SSF51735">
    <property type="entry name" value="NAD(P)-binding Rossmann-fold domains"/>
    <property type="match status" value="1"/>
</dbReference>
<dbReference type="Pfam" id="PF05368">
    <property type="entry name" value="NmrA"/>
    <property type="match status" value="1"/>
</dbReference>
<evidence type="ECO:0000259" key="3">
    <source>
        <dbReference type="Pfam" id="PF05368"/>
    </source>
</evidence>
<dbReference type="Proteomes" id="UP000504609">
    <property type="component" value="Unplaced"/>
</dbReference>
<dbReference type="InterPro" id="IPR050608">
    <property type="entry name" value="NmrA-type/Isoflavone_red_sf"/>
</dbReference>
<keyword evidence="4" id="KW-1185">Reference proteome</keyword>
<reference evidence="5" key="1">
    <citation type="submission" date="2025-08" db="UniProtKB">
        <authorList>
            <consortium name="RefSeq"/>
        </authorList>
    </citation>
    <scope>IDENTIFICATION</scope>
    <source>
        <tissue evidence="5">Young leaves</tissue>
    </source>
</reference>
<dbReference type="GO" id="GO:0016491">
    <property type="term" value="F:oxidoreductase activity"/>
    <property type="evidence" value="ECO:0007669"/>
    <property type="project" value="UniProtKB-KW"/>
</dbReference>
<dbReference type="Gene3D" id="3.40.50.720">
    <property type="entry name" value="NAD(P)-binding Rossmann-like Domain"/>
    <property type="match status" value="1"/>
</dbReference>
<dbReference type="GO" id="GO:0009807">
    <property type="term" value="P:lignan biosynthetic process"/>
    <property type="evidence" value="ECO:0007669"/>
    <property type="project" value="UniProtKB-ARBA"/>
</dbReference>